<protein>
    <recommendedName>
        <fullName evidence="9">Type II secretion system protein GspF domain-containing protein</fullName>
    </recommendedName>
</protein>
<dbReference type="PANTHER" id="PTHR30012">
    <property type="entry name" value="GENERAL SECRETION PATHWAY PROTEIN"/>
    <property type="match status" value="1"/>
</dbReference>
<name>A0A1F4VR81_UNCKA</name>
<dbReference type="FunFam" id="1.20.81.30:FF:000001">
    <property type="entry name" value="Type II secretion system protein F"/>
    <property type="match status" value="2"/>
</dbReference>
<reference evidence="10 11" key="1">
    <citation type="journal article" date="2016" name="Nat. Commun.">
        <title>Thousands of microbial genomes shed light on interconnected biogeochemical processes in an aquifer system.</title>
        <authorList>
            <person name="Anantharaman K."/>
            <person name="Brown C.T."/>
            <person name="Hug L.A."/>
            <person name="Sharon I."/>
            <person name="Castelle C.J."/>
            <person name="Probst A.J."/>
            <person name="Thomas B.C."/>
            <person name="Singh A."/>
            <person name="Wilkins M.J."/>
            <person name="Karaoz U."/>
            <person name="Brodie E.L."/>
            <person name="Williams K.H."/>
            <person name="Hubbard S.S."/>
            <person name="Banfield J.F."/>
        </authorList>
    </citation>
    <scope>NUCLEOTIDE SEQUENCE [LARGE SCALE GENOMIC DNA]</scope>
</reference>
<evidence type="ECO:0000256" key="3">
    <source>
        <dbReference type="ARBA" id="ARBA00022475"/>
    </source>
</evidence>
<accession>A0A1F4VR81</accession>
<keyword evidence="7 8" id="KW-0472">Membrane</keyword>
<evidence type="ECO:0000313" key="11">
    <source>
        <dbReference type="Proteomes" id="UP000178964"/>
    </source>
</evidence>
<dbReference type="STRING" id="1802627.A3A70_01675"/>
<evidence type="ECO:0000256" key="1">
    <source>
        <dbReference type="ARBA" id="ARBA00004429"/>
    </source>
</evidence>
<organism evidence="10 11">
    <name type="scientific">candidate division WWE3 bacterium RIFCSPLOWO2_01_FULL_42_11</name>
    <dbReference type="NCBI Taxonomy" id="1802627"/>
    <lineage>
        <taxon>Bacteria</taxon>
        <taxon>Katanobacteria</taxon>
    </lineage>
</organism>
<dbReference type="EMBL" id="MEVK01000011">
    <property type="protein sequence ID" value="OGC59649.1"/>
    <property type="molecule type" value="Genomic_DNA"/>
</dbReference>
<dbReference type="GO" id="GO:0015628">
    <property type="term" value="P:protein secretion by the type II secretion system"/>
    <property type="evidence" value="ECO:0007669"/>
    <property type="project" value="TreeGrafter"/>
</dbReference>
<dbReference type="InterPro" id="IPR042094">
    <property type="entry name" value="T2SS_GspF_sf"/>
</dbReference>
<feature type="domain" description="Type II secretion system protein GspF" evidence="9">
    <location>
        <begin position="271"/>
        <end position="393"/>
    </location>
</feature>
<dbReference type="PRINTS" id="PR00812">
    <property type="entry name" value="BCTERIALGSPF"/>
</dbReference>
<keyword evidence="3" id="KW-1003">Cell membrane</keyword>
<feature type="transmembrane region" description="Helical" evidence="8">
    <location>
        <begin position="374"/>
        <end position="395"/>
    </location>
</feature>
<evidence type="ECO:0000256" key="8">
    <source>
        <dbReference type="SAM" id="Phobius"/>
    </source>
</evidence>
<feature type="transmembrane region" description="Helical" evidence="8">
    <location>
        <begin position="167"/>
        <end position="190"/>
    </location>
</feature>
<dbReference type="InterPro" id="IPR003004">
    <property type="entry name" value="GspF/PilC"/>
</dbReference>
<dbReference type="AlphaFoldDB" id="A0A1F4VR81"/>
<dbReference type="PANTHER" id="PTHR30012:SF0">
    <property type="entry name" value="TYPE II SECRETION SYSTEM PROTEIN F-RELATED"/>
    <property type="match status" value="1"/>
</dbReference>
<keyword evidence="6 8" id="KW-1133">Transmembrane helix</keyword>
<keyword evidence="5 8" id="KW-0812">Transmembrane</keyword>
<dbReference type="Pfam" id="PF00482">
    <property type="entry name" value="T2SSF"/>
    <property type="match status" value="2"/>
</dbReference>
<keyword evidence="4" id="KW-0997">Cell inner membrane</keyword>
<feature type="transmembrane region" description="Helical" evidence="8">
    <location>
        <begin position="210"/>
        <end position="234"/>
    </location>
</feature>
<evidence type="ECO:0000256" key="6">
    <source>
        <dbReference type="ARBA" id="ARBA00022989"/>
    </source>
</evidence>
<dbReference type="Gene3D" id="1.20.81.30">
    <property type="entry name" value="Type II secretion system (T2SS), domain F"/>
    <property type="match status" value="2"/>
</dbReference>
<feature type="domain" description="Type II secretion system protein GspF" evidence="9">
    <location>
        <begin position="68"/>
        <end position="191"/>
    </location>
</feature>
<proteinExistence type="inferred from homology"/>
<dbReference type="GO" id="GO:0005886">
    <property type="term" value="C:plasma membrane"/>
    <property type="evidence" value="ECO:0007669"/>
    <property type="project" value="UniProtKB-SubCell"/>
</dbReference>
<evidence type="ECO:0000259" key="9">
    <source>
        <dbReference type="Pfam" id="PF00482"/>
    </source>
</evidence>
<sequence length="402" mass="44174">MPIFNYIAKDIHAKTIGGTLEATDSAKASELLLSNSLTPVSITPVHVKSKFKIPILFERISQKQLMVFTRQISTMVGAGLPLTQTLKTLELQTENPTLKSIVKTLTIDIESGSPMSAGLEKFPRYFSPIYINLVRAGEASGKLDTVMLKLADQVERSYEFKQKVRTALVYPVLVIITMVIVVTGLLVFVVPQMKTIYESFNAELPYQTKFIIALSDFISHRFWVLGILIAIFIFGYKKFKKTPAGEQFLAKLSLRMPITGKVRQGVDITEFSRTLGLLVASGVPILQSLEISSESVSNTLLKNDIKNAAKQVEKGISIAQALSVTTNFPPMLTQMISVGEQTGKLDEVLKKVSDSLERDTDTSVKNLTTAIEPIILVVLGAVVGFLVLSMILPIYNLTSTIG</sequence>
<evidence type="ECO:0000256" key="4">
    <source>
        <dbReference type="ARBA" id="ARBA00022519"/>
    </source>
</evidence>
<comment type="subcellular location">
    <subcellularLocation>
        <location evidence="1">Cell inner membrane</location>
        <topology evidence="1">Multi-pass membrane protein</topology>
    </subcellularLocation>
</comment>
<gene>
    <name evidence="10" type="ORF">A3A70_01675</name>
</gene>
<evidence type="ECO:0000256" key="7">
    <source>
        <dbReference type="ARBA" id="ARBA00023136"/>
    </source>
</evidence>
<comment type="caution">
    <text evidence="10">The sequence shown here is derived from an EMBL/GenBank/DDBJ whole genome shotgun (WGS) entry which is preliminary data.</text>
</comment>
<evidence type="ECO:0000256" key="2">
    <source>
        <dbReference type="ARBA" id="ARBA00005745"/>
    </source>
</evidence>
<evidence type="ECO:0000256" key="5">
    <source>
        <dbReference type="ARBA" id="ARBA00022692"/>
    </source>
</evidence>
<comment type="similarity">
    <text evidence="2">Belongs to the GSP F family.</text>
</comment>
<dbReference type="Proteomes" id="UP000178964">
    <property type="component" value="Unassembled WGS sequence"/>
</dbReference>
<dbReference type="InterPro" id="IPR018076">
    <property type="entry name" value="T2SS_GspF_dom"/>
</dbReference>
<evidence type="ECO:0000313" key="10">
    <source>
        <dbReference type="EMBL" id="OGC59649.1"/>
    </source>
</evidence>